<comment type="caution">
    <text evidence="23">The sequence shown here is derived from an EMBL/GenBank/DDBJ whole genome shotgun (WGS) entry which is preliminary data.</text>
</comment>
<dbReference type="PROSITE" id="PS51007">
    <property type="entry name" value="CYTC"/>
    <property type="match status" value="1"/>
</dbReference>
<dbReference type="SUPFAM" id="SSF49503">
    <property type="entry name" value="Cupredoxins"/>
    <property type="match status" value="1"/>
</dbReference>
<evidence type="ECO:0000256" key="18">
    <source>
        <dbReference type="RuleBase" id="RU004024"/>
    </source>
</evidence>
<dbReference type="NCBIfam" id="TIGR02866">
    <property type="entry name" value="CoxB"/>
    <property type="match status" value="1"/>
</dbReference>
<feature type="domain" description="Cytochrome c" evidence="22">
    <location>
        <begin position="262"/>
        <end position="360"/>
    </location>
</feature>
<dbReference type="InterPro" id="IPR008972">
    <property type="entry name" value="Cupredoxin"/>
</dbReference>
<evidence type="ECO:0000256" key="7">
    <source>
        <dbReference type="ARBA" id="ARBA00022723"/>
    </source>
</evidence>
<dbReference type="PROSITE" id="PS50999">
    <property type="entry name" value="COX2_TM"/>
    <property type="match status" value="1"/>
</dbReference>
<dbReference type="PANTHER" id="PTHR22888">
    <property type="entry name" value="CYTOCHROME C OXIDASE, SUBUNIT II"/>
    <property type="match status" value="1"/>
</dbReference>
<feature type="domain" description="Cytochrome oxidase subunit II copper A binding" evidence="20">
    <location>
        <begin position="126"/>
        <end position="240"/>
    </location>
</feature>
<accession>A0A0N8PSA5</accession>
<reference evidence="23 24" key="1">
    <citation type="submission" date="2015-09" db="EMBL/GenBank/DDBJ databases">
        <title>Draft genome sequence of Kouleothrix aurantiaca JCM 19913.</title>
        <authorList>
            <person name="Hemp J."/>
        </authorList>
    </citation>
    <scope>NUCLEOTIDE SEQUENCE [LARGE SCALE GENOMIC DNA]</scope>
    <source>
        <strain evidence="23 24">COM-B</strain>
    </source>
</reference>
<evidence type="ECO:0000256" key="4">
    <source>
        <dbReference type="ARBA" id="ARBA00022617"/>
    </source>
</evidence>
<evidence type="ECO:0000313" key="24">
    <source>
        <dbReference type="Proteomes" id="UP000050509"/>
    </source>
</evidence>
<dbReference type="InterPro" id="IPR014222">
    <property type="entry name" value="Cyt_c_oxidase_su2"/>
</dbReference>
<evidence type="ECO:0000256" key="12">
    <source>
        <dbReference type="ARBA" id="ARBA00023008"/>
    </source>
</evidence>
<evidence type="ECO:0000256" key="15">
    <source>
        <dbReference type="ARBA" id="ARBA00047816"/>
    </source>
</evidence>
<dbReference type="GO" id="GO:0042773">
    <property type="term" value="P:ATP synthesis coupled electron transport"/>
    <property type="evidence" value="ECO:0007669"/>
    <property type="project" value="TreeGrafter"/>
</dbReference>
<comment type="cofactor">
    <cofactor evidence="18">
        <name>Cu cation</name>
        <dbReference type="ChEBI" id="CHEBI:23378"/>
    </cofactor>
    <text evidence="18">Binds a copper A center.</text>
</comment>
<dbReference type="InterPro" id="IPR002429">
    <property type="entry name" value="CcO_II-like_C"/>
</dbReference>
<comment type="function">
    <text evidence="14 18">Subunits I and II form the functional core of the enzyme complex. Electrons originating in cytochrome c are transferred via heme a and Cu(A) to the binuclear center formed by heme a3 and Cu(B).</text>
</comment>
<dbReference type="PROSITE" id="PS51257">
    <property type="entry name" value="PROKAR_LIPOPROTEIN"/>
    <property type="match status" value="1"/>
</dbReference>
<evidence type="ECO:0000256" key="6">
    <source>
        <dbReference type="ARBA" id="ARBA00022692"/>
    </source>
</evidence>
<name>A0A0N8PSA5_9CHLR</name>
<dbReference type="InterPro" id="IPR034236">
    <property type="entry name" value="CuRO_CcO_Caa3_II"/>
</dbReference>
<evidence type="ECO:0000256" key="10">
    <source>
        <dbReference type="ARBA" id="ARBA00022989"/>
    </source>
</evidence>
<evidence type="ECO:0000259" key="22">
    <source>
        <dbReference type="PROSITE" id="PS51007"/>
    </source>
</evidence>
<dbReference type="PROSITE" id="PS50857">
    <property type="entry name" value="COX2_CUA"/>
    <property type="match status" value="1"/>
</dbReference>
<evidence type="ECO:0000256" key="5">
    <source>
        <dbReference type="ARBA" id="ARBA00022660"/>
    </source>
</evidence>
<evidence type="ECO:0000256" key="9">
    <source>
        <dbReference type="ARBA" id="ARBA00022982"/>
    </source>
</evidence>
<evidence type="ECO:0000256" key="11">
    <source>
        <dbReference type="ARBA" id="ARBA00023004"/>
    </source>
</evidence>
<feature type="transmembrane region" description="Helical" evidence="19">
    <location>
        <begin position="95"/>
        <end position="115"/>
    </location>
</feature>
<gene>
    <name evidence="23" type="ORF">SE17_17010</name>
</gene>
<dbReference type="Proteomes" id="UP000050509">
    <property type="component" value="Unassembled WGS sequence"/>
</dbReference>
<keyword evidence="11 16" id="KW-0408">Iron</keyword>
<dbReference type="GO" id="GO:0020037">
    <property type="term" value="F:heme binding"/>
    <property type="evidence" value="ECO:0007669"/>
    <property type="project" value="InterPro"/>
</dbReference>
<keyword evidence="6 17" id="KW-0812">Transmembrane</keyword>
<dbReference type="CDD" id="cd04213">
    <property type="entry name" value="CuRO_CcO_Caa3_II"/>
    <property type="match status" value="1"/>
</dbReference>
<sequence length="369" mass="40542">MRARRPSLRLPVIATLSLAGAALLLSACGQVLPASTLHPNGDYAQRVYDLMIPVFWAALGVFVVVESILIYSVLRFRQRSENDPIPAQIHGNTRIEIMWTIAPALILLVIAVLSFRTQAVNATQPADAMQIKVVGHQWWWEFQYEDKKIVTANDVYIPVGKPVQFKMTSVDVIHDPWVPRLSGKTDAIPGTNNVNYISFTPQEPGIYRGLCAEFCGEEHAVMRFRVIAVPQEVFDSWVQQHQQPVGPTFQAAAADPARLGPGDPARGEKAFLNTKNLCITCHAISGYKEAVGVTGPNLTYFGNRETIGAGALPNTPENLSRWIHNPGEVKPGNIMSTVIKPGTVSDQDIADIVAFLESQTISIEKPAER</sequence>
<dbReference type="Pfam" id="PF02790">
    <property type="entry name" value="COX2_TM"/>
    <property type="match status" value="1"/>
</dbReference>
<dbReference type="SUPFAM" id="SSF46626">
    <property type="entry name" value="Cytochrome c"/>
    <property type="match status" value="1"/>
</dbReference>
<comment type="similarity">
    <text evidence="2 17">Belongs to the cytochrome c oxidase subunit 2 family.</text>
</comment>
<keyword evidence="9 17" id="KW-0249">Electron transport</keyword>
<keyword evidence="12 18" id="KW-0186">Copper</keyword>
<dbReference type="InterPro" id="IPR011759">
    <property type="entry name" value="Cyt_c_oxidase_su2_TM_dom"/>
</dbReference>
<evidence type="ECO:0000256" key="2">
    <source>
        <dbReference type="ARBA" id="ARBA00007866"/>
    </source>
</evidence>
<dbReference type="EMBL" id="LJCR01000633">
    <property type="protein sequence ID" value="KPV52181.1"/>
    <property type="molecule type" value="Genomic_DNA"/>
</dbReference>
<evidence type="ECO:0000313" key="23">
    <source>
        <dbReference type="EMBL" id="KPV52181.1"/>
    </source>
</evidence>
<dbReference type="PANTHER" id="PTHR22888:SF9">
    <property type="entry name" value="CYTOCHROME C OXIDASE SUBUNIT 2"/>
    <property type="match status" value="1"/>
</dbReference>
<dbReference type="GO" id="GO:0005507">
    <property type="term" value="F:copper ion binding"/>
    <property type="evidence" value="ECO:0007669"/>
    <property type="project" value="InterPro"/>
</dbReference>
<dbReference type="Gene3D" id="1.10.287.90">
    <property type="match status" value="1"/>
</dbReference>
<comment type="catalytic activity">
    <reaction evidence="15 18">
        <text>4 Fe(II)-[cytochrome c] + O2 + 8 H(+)(in) = 4 Fe(III)-[cytochrome c] + 2 H2O + 4 H(+)(out)</text>
        <dbReference type="Rhea" id="RHEA:11436"/>
        <dbReference type="Rhea" id="RHEA-COMP:10350"/>
        <dbReference type="Rhea" id="RHEA-COMP:14399"/>
        <dbReference type="ChEBI" id="CHEBI:15377"/>
        <dbReference type="ChEBI" id="CHEBI:15378"/>
        <dbReference type="ChEBI" id="CHEBI:15379"/>
        <dbReference type="ChEBI" id="CHEBI:29033"/>
        <dbReference type="ChEBI" id="CHEBI:29034"/>
        <dbReference type="EC" id="7.1.1.9"/>
    </reaction>
</comment>
<keyword evidence="7 16" id="KW-0479">Metal-binding</keyword>
<evidence type="ECO:0000256" key="17">
    <source>
        <dbReference type="RuleBase" id="RU000456"/>
    </source>
</evidence>
<dbReference type="PROSITE" id="PS00078">
    <property type="entry name" value="COX2"/>
    <property type="match status" value="1"/>
</dbReference>
<keyword evidence="4 16" id="KW-0349">Heme</keyword>
<dbReference type="GO" id="GO:0005886">
    <property type="term" value="C:plasma membrane"/>
    <property type="evidence" value="ECO:0007669"/>
    <property type="project" value="UniProtKB-SubCell"/>
</dbReference>
<evidence type="ECO:0000256" key="14">
    <source>
        <dbReference type="ARBA" id="ARBA00024688"/>
    </source>
</evidence>
<comment type="subcellular location">
    <subcellularLocation>
        <location evidence="17">Cell membrane</location>
        <topology evidence="17">Multi-pass membrane protein</topology>
    </subcellularLocation>
    <subcellularLocation>
        <location evidence="1">Membrane</location>
        <topology evidence="1">Multi-pass membrane protein</topology>
    </subcellularLocation>
</comment>
<dbReference type="InterPro" id="IPR009056">
    <property type="entry name" value="Cyt_c-like_dom"/>
</dbReference>
<dbReference type="SUPFAM" id="SSF81464">
    <property type="entry name" value="Cytochrome c oxidase subunit II-like, transmembrane region"/>
    <property type="match status" value="1"/>
</dbReference>
<evidence type="ECO:0000259" key="20">
    <source>
        <dbReference type="PROSITE" id="PS50857"/>
    </source>
</evidence>
<evidence type="ECO:0000256" key="16">
    <source>
        <dbReference type="PROSITE-ProRule" id="PRU00433"/>
    </source>
</evidence>
<evidence type="ECO:0000259" key="21">
    <source>
        <dbReference type="PROSITE" id="PS50999"/>
    </source>
</evidence>
<dbReference type="PRINTS" id="PR01166">
    <property type="entry name" value="CYCOXIDASEII"/>
</dbReference>
<organism evidence="23 24">
    <name type="scientific">Kouleothrix aurantiaca</name>
    <dbReference type="NCBI Taxonomy" id="186479"/>
    <lineage>
        <taxon>Bacteria</taxon>
        <taxon>Bacillati</taxon>
        <taxon>Chloroflexota</taxon>
        <taxon>Chloroflexia</taxon>
        <taxon>Chloroflexales</taxon>
        <taxon>Roseiflexineae</taxon>
        <taxon>Roseiflexaceae</taxon>
        <taxon>Kouleothrix</taxon>
    </lineage>
</organism>
<keyword evidence="8" id="KW-1278">Translocase</keyword>
<dbReference type="Pfam" id="PF00116">
    <property type="entry name" value="COX2"/>
    <property type="match status" value="1"/>
</dbReference>
<keyword evidence="5 17" id="KW-0679">Respiratory chain</keyword>
<dbReference type="InterPro" id="IPR045187">
    <property type="entry name" value="CcO_II"/>
</dbReference>
<evidence type="ECO:0000256" key="19">
    <source>
        <dbReference type="SAM" id="Phobius"/>
    </source>
</evidence>
<proteinExistence type="inferred from homology"/>
<evidence type="ECO:0000256" key="3">
    <source>
        <dbReference type="ARBA" id="ARBA00022448"/>
    </source>
</evidence>
<evidence type="ECO:0000256" key="13">
    <source>
        <dbReference type="ARBA" id="ARBA00023136"/>
    </source>
</evidence>
<dbReference type="EC" id="7.1.1.9" evidence="18"/>
<dbReference type="GO" id="GO:0016491">
    <property type="term" value="F:oxidoreductase activity"/>
    <property type="evidence" value="ECO:0007669"/>
    <property type="project" value="InterPro"/>
</dbReference>
<dbReference type="InterPro" id="IPR036909">
    <property type="entry name" value="Cyt_c-like_dom_sf"/>
</dbReference>
<evidence type="ECO:0000256" key="8">
    <source>
        <dbReference type="ARBA" id="ARBA00022967"/>
    </source>
</evidence>
<keyword evidence="13 19" id="KW-0472">Membrane</keyword>
<dbReference type="InterPro" id="IPR036257">
    <property type="entry name" value="Cyt_c_oxidase_su2_TM_sf"/>
</dbReference>
<keyword evidence="3 17" id="KW-0813">Transport</keyword>
<dbReference type="GO" id="GO:0004129">
    <property type="term" value="F:cytochrome-c oxidase activity"/>
    <property type="evidence" value="ECO:0007669"/>
    <property type="project" value="UniProtKB-EC"/>
</dbReference>
<keyword evidence="10 19" id="KW-1133">Transmembrane helix</keyword>
<dbReference type="InterPro" id="IPR001505">
    <property type="entry name" value="Copper_CuA"/>
</dbReference>
<dbReference type="Pfam" id="PF00034">
    <property type="entry name" value="Cytochrom_C"/>
    <property type="match status" value="1"/>
</dbReference>
<dbReference type="AlphaFoldDB" id="A0A0N8PSA5"/>
<feature type="domain" description="Cytochrome oxidase subunit II transmembrane region profile" evidence="21">
    <location>
        <begin position="28"/>
        <end position="125"/>
    </location>
</feature>
<keyword evidence="24" id="KW-1185">Reference proteome</keyword>
<protein>
    <recommendedName>
        <fullName evidence="18">Cytochrome c oxidase subunit 2</fullName>
        <ecNumber evidence="18">7.1.1.9</ecNumber>
    </recommendedName>
</protein>
<dbReference type="Gene3D" id="2.60.40.420">
    <property type="entry name" value="Cupredoxins - blue copper proteins"/>
    <property type="match status" value="1"/>
</dbReference>
<evidence type="ECO:0000256" key="1">
    <source>
        <dbReference type="ARBA" id="ARBA00004141"/>
    </source>
</evidence>
<feature type="transmembrane region" description="Helical" evidence="19">
    <location>
        <begin position="53"/>
        <end position="74"/>
    </location>
</feature>